<evidence type="ECO:0000256" key="1">
    <source>
        <dbReference type="ARBA" id="ARBA00023015"/>
    </source>
</evidence>
<dbReference type="PANTHER" id="PTHR46587:SF1">
    <property type="entry name" value="NUCLEAR HORMONE RECEPTOR FAMILY-RELATED"/>
    <property type="match status" value="1"/>
</dbReference>
<keyword evidence="5" id="KW-1185">Reference proteome</keyword>
<reference evidence="4 5" key="1">
    <citation type="journal article" date="2003" name="PLoS Biol.">
        <title>The genome sequence of Caenorhabditis briggsae: a platform for comparative genomics.</title>
        <authorList>
            <person name="Stein L.D."/>
            <person name="Bao Z."/>
            <person name="Blasiar D."/>
            <person name="Blumenthal T."/>
            <person name="Brent M.R."/>
            <person name="Chen N."/>
            <person name="Chinwalla A."/>
            <person name="Clarke L."/>
            <person name="Clee C."/>
            <person name="Coghlan A."/>
            <person name="Coulson A."/>
            <person name="D'Eustachio P."/>
            <person name="Fitch D.H."/>
            <person name="Fulton L.A."/>
            <person name="Fulton R.E."/>
            <person name="Griffiths-Jones S."/>
            <person name="Harris T.W."/>
            <person name="Hillier L.W."/>
            <person name="Kamath R."/>
            <person name="Kuwabara P.E."/>
            <person name="Mardis E.R."/>
            <person name="Marra M.A."/>
            <person name="Miner T.L."/>
            <person name="Minx P."/>
            <person name="Mullikin J.C."/>
            <person name="Plumb R.W."/>
            <person name="Rogers J."/>
            <person name="Schein J.E."/>
            <person name="Sohrmann M."/>
            <person name="Spieth J."/>
            <person name="Stajich J.E."/>
            <person name="Wei C."/>
            <person name="Willey D."/>
            <person name="Wilson R.K."/>
            <person name="Durbin R."/>
            <person name="Waterston R.H."/>
        </authorList>
    </citation>
    <scope>NUCLEOTIDE SEQUENCE [LARGE SCALE GENOMIC DNA]</scope>
    <source>
        <strain evidence="4 5">AF16</strain>
    </source>
</reference>
<dbReference type="RefSeq" id="XP_002638099.1">
    <property type="nucleotide sequence ID" value="XM_002638053.1"/>
</dbReference>
<evidence type="ECO:0000313" key="5">
    <source>
        <dbReference type="Proteomes" id="UP000008549"/>
    </source>
</evidence>
<dbReference type="SUPFAM" id="SSF48508">
    <property type="entry name" value="Nuclear receptor ligand-binding domain"/>
    <property type="match status" value="1"/>
</dbReference>
<accession>A8WYV0</accession>
<dbReference type="CTD" id="8580095"/>
<dbReference type="STRING" id="6238.A8WYV0"/>
<gene>
    <name evidence="4" type="ORF">CBG04941</name>
    <name evidence="4" type="ORF">CBG_04941</name>
</gene>
<evidence type="ECO:0000313" key="4">
    <source>
        <dbReference type="EMBL" id="CAP25558.1"/>
    </source>
</evidence>
<dbReference type="KEGG" id="cbr:CBG_04941"/>
<sequence length="227" mass="25485">MQASQLVILLSAVQQRDRLGPRNPKPISSIFSESEAWIDVSNQTSASQLVILLSAVQQRDRLGPRNPKPISSIFSESEAWIDVSNQTSGSPTANHFLNHLIHLQQNQRSRHRKLHKNYSNPPIGDKKDHATSADINLALKLGMKDADEWGNQFDAYRILAQKEKRMVLSEYGILFLLIDQGFKTAQEAVDEGYWLLQNGKVLEVKQNNLSVLLSKSCGSEKCYGDSK</sequence>
<keyword evidence="2" id="KW-0804">Transcription</keyword>
<dbReference type="InParanoid" id="A8WYV0"/>
<proteinExistence type="predicted"/>
<protein>
    <submittedName>
        <fullName evidence="4">Protein CBG04941</fullName>
    </submittedName>
</protein>
<dbReference type="EMBL" id="HE601135">
    <property type="protein sequence ID" value="CAP25558.1"/>
    <property type="molecule type" value="Genomic_DNA"/>
</dbReference>
<dbReference type="PANTHER" id="PTHR46587">
    <property type="entry name" value="NUCLEAR HORMONE RECEPTOR FAMILY"/>
    <property type="match status" value="1"/>
</dbReference>
<dbReference type="eggNOG" id="KOG3575">
    <property type="taxonomic scope" value="Eukaryota"/>
</dbReference>
<dbReference type="Proteomes" id="UP000008549">
    <property type="component" value="Unassembled WGS sequence"/>
</dbReference>
<organism evidence="4 5">
    <name type="scientific">Caenorhabditis briggsae</name>
    <dbReference type="NCBI Taxonomy" id="6238"/>
    <lineage>
        <taxon>Eukaryota</taxon>
        <taxon>Metazoa</taxon>
        <taxon>Ecdysozoa</taxon>
        <taxon>Nematoda</taxon>
        <taxon>Chromadorea</taxon>
        <taxon>Rhabditida</taxon>
        <taxon>Rhabditina</taxon>
        <taxon>Rhabditomorpha</taxon>
        <taxon>Rhabditoidea</taxon>
        <taxon>Rhabditidae</taxon>
        <taxon>Peloderinae</taxon>
        <taxon>Caenorhabditis</taxon>
    </lineage>
</organism>
<evidence type="ECO:0000256" key="3">
    <source>
        <dbReference type="ARBA" id="ARBA00023170"/>
    </source>
</evidence>
<keyword evidence="3" id="KW-0675">Receptor</keyword>
<evidence type="ECO:0000256" key="2">
    <source>
        <dbReference type="ARBA" id="ARBA00023163"/>
    </source>
</evidence>
<dbReference type="AlphaFoldDB" id="A8WYV0"/>
<keyword evidence="1" id="KW-0805">Transcription regulation</keyword>
<dbReference type="HOGENOM" id="CLU_1220657_0_0_1"/>
<name>A8WYV0_CAEBR</name>
<dbReference type="GeneID" id="8580095"/>
<dbReference type="InterPro" id="IPR035500">
    <property type="entry name" value="NHR-like_dom_sf"/>
</dbReference>
<reference evidence="4 5" key="2">
    <citation type="journal article" date="2011" name="PLoS Genet.">
        <title>Caenorhabditis briggsae recombinant inbred line genotypes reveal inter-strain incompatibility and the evolution of recombination.</title>
        <authorList>
            <person name="Ross J.A."/>
            <person name="Koboldt D.C."/>
            <person name="Staisch J.E."/>
            <person name="Chamberlin H.M."/>
            <person name="Gupta B.P."/>
            <person name="Miller R.D."/>
            <person name="Baird S.E."/>
            <person name="Haag E.S."/>
        </authorList>
    </citation>
    <scope>NUCLEOTIDE SEQUENCE [LARGE SCALE GENOMIC DNA]</scope>
    <source>
        <strain evidence="4 5">AF16</strain>
    </source>
</reference>